<dbReference type="AlphaFoldDB" id="A0AAV2PVK0"/>
<sequence>MFSTSGSSSSSICGSVVMPVCKPRVLGHMLSVVVVVVVAVALLVTEATARATKSLGSEGDNPRHGPSTVVVDNANHVLNTDHDDDISRPQSKQKIAQTSPPGIAEVLNRLDDDRVTSDNNKFSDEEDDNDDDDEDNNAQEEEDDWDNDFEDSDEEDEDDDDEDYDWSEEELEEVRQKILDGLGLTTVPTRVKANVTQEEYNIAYAQYLEAVRQEEERYRNQDQHLEHTNDLADSDYRFYSTGAEHHHPG</sequence>
<proteinExistence type="predicted"/>
<organism evidence="3 4">
    <name type="scientific">Meganyctiphanes norvegica</name>
    <name type="common">Northern krill</name>
    <name type="synonym">Thysanopoda norvegica</name>
    <dbReference type="NCBI Taxonomy" id="48144"/>
    <lineage>
        <taxon>Eukaryota</taxon>
        <taxon>Metazoa</taxon>
        <taxon>Ecdysozoa</taxon>
        <taxon>Arthropoda</taxon>
        <taxon>Crustacea</taxon>
        <taxon>Multicrustacea</taxon>
        <taxon>Malacostraca</taxon>
        <taxon>Eumalacostraca</taxon>
        <taxon>Eucarida</taxon>
        <taxon>Euphausiacea</taxon>
        <taxon>Euphausiidae</taxon>
        <taxon>Meganyctiphanes</taxon>
    </lineage>
</organism>
<feature type="compositionally biased region" description="Polar residues" evidence="1">
    <location>
        <begin position="88"/>
        <end position="100"/>
    </location>
</feature>
<keyword evidence="2" id="KW-0472">Membrane</keyword>
<dbReference type="EMBL" id="CAXKWB010001966">
    <property type="protein sequence ID" value="CAL4065925.1"/>
    <property type="molecule type" value="Genomic_DNA"/>
</dbReference>
<accession>A0AAV2PVK0</accession>
<evidence type="ECO:0008006" key="5">
    <source>
        <dbReference type="Google" id="ProtNLM"/>
    </source>
</evidence>
<feature type="non-terminal residue" evidence="3">
    <location>
        <position position="249"/>
    </location>
</feature>
<reference evidence="3 4" key="1">
    <citation type="submission" date="2024-05" db="EMBL/GenBank/DDBJ databases">
        <authorList>
            <person name="Wallberg A."/>
        </authorList>
    </citation>
    <scope>NUCLEOTIDE SEQUENCE [LARGE SCALE GENOMIC DNA]</scope>
</reference>
<evidence type="ECO:0000256" key="1">
    <source>
        <dbReference type="SAM" id="MobiDB-lite"/>
    </source>
</evidence>
<feature type="transmembrane region" description="Helical" evidence="2">
    <location>
        <begin position="25"/>
        <end position="44"/>
    </location>
</feature>
<keyword evidence="2" id="KW-0812">Transmembrane</keyword>
<evidence type="ECO:0000256" key="2">
    <source>
        <dbReference type="SAM" id="Phobius"/>
    </source>
</evidence>
<dbReference type="Proteomes" id="UP001497623">
    <property type="component" value="Unassembled WGS sequence"/>
</dbReference>
<keyword evidence="2" id="KW-1133">Transmembrane helix</keyword>
<feature type="compositionally biased region" description="Acidic residues" evidence="1">
    <location>
        <begin position="124"/>
        <end position="170"/>
    </location>
</feature>
<evidence type="ECO:0000313" key="4">
    <source>
        <dbReference type="Proteomes" id="UP001497623"/>
    </source>
</evidence>
<protein>
    <recommendedName>
        <fullName evidence="5">RxLR effector protein</fullName>
    </recommendedName>
</protein>
<keyword evidence="4" id="KW-1185">Reference proteome</keyword>
<name>A0AAV2PVK0_MEGNR</name>
<comment type="caution">
    <text evidence="3">The sequence shown here is derived from an EMBL/GenBank/DDBJ whole genome shotgun (WGS) entry which is preliminary data.</text>
</comment>
<gene>
    <name evidence="3" type="ORF">MNOR_LOCUS5172</name>
</gene>
<evidence type="ECO:0000313" key="3">
    <source>
        <dbReference type="EMBL" id="CAL4065925.1"/>
    </source>
</evidence>
<feature type="region of interest" description="Disordered" evidence="1">
    <location>
        <begin position="79"/>
        <end position="170"/>
    </location>
</feature>